<dbReference type="NCBIfam" id="TIGR03592">
    <property type="entry name" value="yidC_oxa1_cterm"/>
    <property type="match status" value="1"/>
</dbReference>
<dbReference type="PANTHER" id="PTHR12428:SF65">
    <property type="entry name" value="CYTOCHROME C OXIDASE ASSEMBLY PROTEIN COX18, MITOCHONDRIAL"/>
    <property type="match status" value="1"/>
</dbReference>
<dbReference type="PANTHER" id="PTHR12428">
    <property type="entry name" value="OXA1"/>
    <property type="match status" value="1"/>
</dbReference>
<evidence type="ECO:0000256" key="8">
    <source>
        <dbReference type="ARBA" id="ARBA00026028"/>
    </source>
</evidence>
<keyword evidence="16" id="KW-1185">Reference proteome</keyword>
<protein>
    <recommendedName>
        <fullName evidence="3">Membrane protein insertase YidC</fullName>
    </recommendedName>
    <alternativeName>
        <fullName evidence="11">Foldase YidC</fullName>
    </alternativeName>
    <alternativeName>
        <fullName evidence="10">Membrane integrase YidC</fullName>
    </alternativeName>
    <alternativeName>
        <fullName evidence="9">Membrane protein YidC</fullName>
    </alternativeName>
</protein>
<comment type="caution">
    <text evidence="15">The sequence shown here is derived from an EMBL/GenBank/DDBJ whole genome shotgun (WGS) entry which is preliminary data.</text>
</comment>
<evidence type="ECO:0000256" key="11">
    <source>
        <dbReference type="ARBA" id="ARBA00033342"/>
    </source>
</evidence>
<accession>A0ABU3PT24</accession>
<evidence type="ECO:0000256" key="1">
    <source>
        <dbReference type="ARBA" id="ARBA00004141"/>
    </source>
</evidence>
<dbReference type="Pfam" id="PF02096">
    <property type="entry name" value="60KD_IMP"/>
    <property type="match status" value="1"/>
</dbReference>
<evidence type="ECO:0000313" key="16">
    <source>
        <dbReference type="Proteomes" id="UP001268542"/>
    </source>
</evidence>
<feature type="transmembrane region" description="Helical" evidence="13">
    <location>
        <begin position="141"/>
        <end position="161"/>
    </location>
</feature>
<dbReference type="Proteomes" id="UP001268542">
    <property type="component" value="Unassembled WGS sequence"/>
</dbReference>
<evidence type="ECO:0000256" key="3">
    <source>
        <dbReference type="ARBA" id="ARBA00015325"/>
    </source>
</evidence>
<keyword evidence="5 13" id="KW-1133">Transmembrane helix</keyword>
<feature type="transmembrane region" description="Helical" evidence="13">
    <location>
        <begin position="33"/>
        <end position="58"/>
    </location>
</feature>
<comment type="similarity">
    <text evidence="2">Belongs to the OXA1/ALB3/YidC family. Type 1 subfamily.</text>
</comment>
<dbReference type="RefSeq" id="WP_315731780.1">
    <property type="nucleotide sequence ID" value="NZ_JAVYII010000002.1"/>
</dbReference>
<dbReference type="InterPro" id="IPR028055">
    <property type="entry name" value="YidC/Oxa/ALB_C"/>
</dbReference>
<evidence type="ECO:0000256" key="7">
    <source>
        <dbReference type="ARBA" id="ARBA00025034"/>
    </source>
</evidence>
<evidence type="ECO:0000256" key="6">
    <source>
        <dbReference type="ARBA" id="ARBA00023136"/>
    </source>
</evidence>
<proteinExistence type="inferred from homology"/>
<dbReference type="EMBL" id="JAVYII010000002">
    <property type="protein sequence ID" value="MDT9592348.1"/>
    <property type="molecule type" value="Genomic_DNA"/>
</dbReference>
<sequence>MSVLDPVTHALAAALATAHHTLEPLLDPLPSGVLWVAAITTLVVGVRLLVLPLAVHGVRQAHASARARPALQDLARRHRGARSPEAVAAYRAARAEVARENGVSRLGCLPLLVQVPVWIGLYHLLSDVAGGQQVGAMGSDLVASVASATLLGVPLVARGYVGGATHVAVVAALAGTVAVLSFVTQRFLVAPNQVLDGVPEAVARAQALMPALTALGMLVAASVVPVALLVYWLVNATWTAGQAAVVVRRFPTPGSPAALARASRTG</sequence>
<evidence type="ECO:0000256" key="13">
    <source>
        <dbReference type="SAM" id="Phobius"/>
    </source>
</evidence>
<feature type="domain" description="Membrane insertase YidC/Oxa/ALB C-terminal" evidence="14">
    <location>
        <begin position="35"/>
        <end position="246"/>
    </location>
</feature>
<keyword evidence="6 13" id="KW-0472">Membrane</keyword>
<gene>
    <name evidence="15" type="primary">yidC</name>
    <name evidence="15" type="ORF">RDV89_04680</name>
</gene>
<evidence type="ECO:0000259" key="14">
    <source>
        <dbReference type="Pfam" id="PF02096"/>
    </source>
</evidence>
<feature type="transmembrane region" description="Helical" evidence="13">
    <location>
        <begin position="208"/>
        <end position="234"/>
    </location>
</feature>
<evidence type="ECO:0000256" key="12">
    <source>
        <dbReference type="RuleBase" id="RU003945"/>
    </source>
</evidence>
<keyword evidence="4 12" id="KW-0812">Transmembrane</keyword>
<feature type="transmembrane region" description="Helical" evidence="13">
    <location>
        <begin position="168"/>
        <end position="188"/>
    </location>
</feature>
<name>A0ABU3PT24_9ACTN</name>
<organism evidence="15 16">
    <name type="scientific">Nocardioides imazamoxiresistens</name>
    <dbReference type="NCBI Taxonomy" id="3231893"/>
    <lineage>
        <taxon>Bacteria</taxon>
        <taxon>Bacillati</taxon>
        <taxon>Actinomycetota</taxon>
        <taxon>Actinomycetes</taxon>
        <taxon>Propionibacteriales</taxon>
        <taxon>Nocardioidaceae</taxon>
        <taxon>Nocardioides</taxon>
    </lineage>
</organism>
<evidence type="ECO:0000256" key="9">
    <source>
        <dbReference type="ARBA" id="ARBA00031538"/>
    </source>
</evidence>
<reference evidence="15 16" key="1">
    <citation type="submission" date="2023-08" db="EMBL/GenBank/DDBJ databases">
        <title>Nocardioides seae sp. nov., a bacterium isolated from a soil.</title>
        <authorList>
            <person name="Wang X."/>
        </authorList>
    </citation>
    <scope>NUCLEOTIDE SEQUENCE [LARGE SCALE GENOMIC DNA]</scope>
    <source>
        <strain evidence="15 16">YZH12</strain>
    </source>
</reference>
<evidence type="ECO:0000256" key="5">
    <source>
        <dbReference type="ARBA" id="ARBA00022989"/>
    </source>
</evidence>
<comment type="function">
    <text evidence="7">Required for the insertion and/or proper folding and/or complex formation of integral membrane proteins into the membrane. Involved in integration of membrane proteins that insert both dependently and independently of the Sec translocase complex, as well as at least some lipoproteins. Aids folding of multispanning membrane proteins.</text>
</comment>
<evidence type="ECO:0000313" key="15">
    <source>
        <dbReference type="EMBL" id="MDT9592348.1"/>
    </source>
</evidence>
<evidence type="ECO:0000256" key="2">
    <source>
        <dbReference type="ARBA" id="ARBA00010527"/>
    </source>
</evidence>
<feature type="transmembrane region" description="Helical" evidence="13">
    <location>
        <begin position="103"/>
        <end position="121"/>
    </location>
</feature>
<evidence type="ECO:0000256" key="4">
    <source>
        <dbReference type="ARBA" id="ARBA00022692"/>
    </source>
</evidence>
<evidence type="ECO:0000256" key="10">
    <source>
        <dbReference type="ARBA" id="ARBA00033245"/>
    </source>
</evidence>
<dbReference type="InterPro" id="IPR001708">
    <property type="entry name" value="YidC/ALB3/OXA1/COX18"/>
</dbReference>
<comment type="subcellular location">
    <subcellularLocation>
        <location evidence="1 12">Membrane</location>
        <topology evidence="1 12">Multi-pass membrane protein</topology>
    </subcellularLocation>
</comment>
<comment type="subunit">
    <text evidence="8">Interacts with the Sec translocase complex via SecD. Specifically interacts with transmembrane segments of nascent integral membrane proteins during membrane integration.</text>
</comment>